<proteinExistence type="predicted"/>
<reference evidence="1" key="2">
    <citation type="journal article" date="2015" name="Fish Shellfish Immunol.">
        <title>Early steps in the European eel (Anguilla anguilla)-Vibrio vulnificus interaction in the gills: Role of the RtxA13 toxin.</title>
        <authorList>
            <person name="Callol A."/>
            <person name="Pajuelo D."/>
            <person name="Ebbesson L."/>
            <person name="Teles M."/>
            <person name="MacKenzie S."/>
            <person name="Amaro C."/>
        </authorList>
    </citation>
    <scope>NUCLEOTIDE SEQUENCE</scope>
</reference>
<reference evidence="1" key="1">
    <citation type="submission" date="2014-11" db="EMBL/GenBank/DDBJ databases">
        <authorList>
            <person name="Amaro Gonzalez C."/>
        </authorList>
    </citation>
    <scope>NUCLEOTIDE SEQUENCE</scope>
</reference>
<dbReference type="AlphaFoldDB" id="A0A0E9UG52"/>
<accession>A0A0E9UG52</accession>
<sequence length="27" mass="3193">MTGSRTFPRQIWQDIGKVRERVTLCTL</sequence>
<evidence type="ECO:0000313" key="1">
    <source>
        <dbReference type="EMBL" id="JAH64854.1"/>
    </source>
</evidence>
<protein>
    <submittedName>
        <fullName evidence="1">Uncharacterized protein</fullName>
    </submittedName>
</protein>
<organism evidence="1">
    <name type="scientific">Anguilla anguilla</name>
    <name type="common">European freshwater eel</name>
    <name type="synonym">Muraena anguilla</name>
    <dbReference type="NCBI Taxonomy" id="7936"/>
    <lineage>
        <taxon>Eukaryota</taxon>
        <taxon>Metazoa</taxon>
        <taxon>Chordata</taxon>
        <taxon>Craniata</taxon>
        <taxon>Vertebrata</taxon>
        <taxon>Euteleostomi</taxon>
        <taxon>Actinopterygii</taxon>
        <taxon>Neopterygii</taxon>
        <taxon>Teleostei</taxon>
        <taxon>Anguilliformes</taxon>
        <taxon>Anguillidae</taxon>
        <taxon>Anguilla</taxon>
    </lineage>
</organism>
<dbReference type="EMBL" id="GBXM01043723">
    <property type="protein sequence ID" value="JAH64854.1"/>
    <property type="molecule type" value="Transcribed_RNA"/>
</dbReference>
<name>A0A0E9UG52_ANGAN</name>